<feature type="transmembrane region" description="Helical" evidence="1">
    <location>
        <begin position="37"/>
        <end position="58"/>
    </location>
</feature>
<reference evidence="3" key="1">
    <citation type="journal article" date="2019" name="Int. J. Syst. Evol. Microbiol.">
        <title>The Global Catalogue of Microorganisms (GCM) 10K type strain sequencing project: providing services to taxonomists for standard genome sequencing and annotation.</title>
        <authorList>
            <consortium name="The Broad Institute Genomics Platform"/>
            <consortium name="The Broad Institute Genome Sequencing Center for Infectious Disease"/>
            <person name="Wu L."/>
            <person name="Ma J."/>
        </authorList>
    </citation>
    <scope>NUCLEOTIDE SEQUENCE [LARGE SCALE GENOMIC DNA]</scope>
    <source>
        <strain evidence="3">JCM 17858</strain>
    </source>
</reference>
<sequence length="67" mass="7808">MINSLSNKTPFILNIFTALYLIYIMPQNIFFEENYSLLKATCVIIVDICSISILVYSLKMMLFPHKK</sequence>
<keyword evidence="3" id="KW-1185">Reference proteome</keyword>
<protein>
    <submittedName>
        <fullName evidence="2">Uncharacterized protein</fullName>
    </submittedName>
</protein>
<feature type="transmembrane region" description="Helical" evidence="1">
    <location>
        <begin position="12"/>
        <end position="31"/>
    </location>
</feature>
<dbReference type="Proteomes" id="UP001500394">
    <property type="component" value="Unassembled WGS sequence"/>
</dbReference>
<accession>A0ABP8QZP8</accession>
<name>A0ABP8QZP8_9SPHI</name>
<evidence type="ECO:0000256" key="1">
    <source>
        <dbReference type="SAM" id="Phobius"/>
    </source>
</evidence>
<keyword evidence="1" id="KW-1133">Transmembrane helix</keyword>
<dbReference type="EMBL" id="BAABGR010000011">
    <property type="protein sequence ID" value="GAA4514233.1"/>
    <property type="molecule type" value="Genomic_DNA"/>
</dbReference>
<proteinExistence type="predicted"/>
<comment type="caution">
    <text evidence="2">The sequence shown here is derived from an EMBL/GenBank/DDBJ whole genome shotgun (WGS) entry which is preliminary data.</text>
</comment>
<keyword evidence="1" id="KW-0472">Membrane</keyword>
<gene>
    <name evidence="2" type="ORF">GCM10023173_10670</name>
</gene>
<organism evidence="2 3">
    <name type="scientific">Sphingobacterium thermophilum</name>
    <dbReference type="NCBI Taxonomy" id="768534"/>
    <lineage>
        <taxon>Bacteria</taxon>
        <taxon>Pseudomonadati</taxon>
        <taxon>Bacteroidota</taxon>
        <taxon>Sphingobacteriia</taxon>
        <taxon>Sphingobacteriales</taxon>
        <taxon>Sphingobacteriaceae</taxon>
        <taxon>Sphingobacterium</taxon>
    </lineage>
</organism>
<evidence type="ECO:0000313" key="2">
    <source>
        <dbReference type="EMBL" id="GAA4514233.1"/>
    </source>
</evidence>
<keyword evidence="1" id="KW-0812">Transmembrane</keyword>
<evidence type="ECO:0000313" key="3">
    <source>
        <dbReference type="Proteomes" id="UP001500394"/>
    </source>
</evidence>